<reference evidence="3" key="1">
    <citation type="journal article" date="2019" name="Int. J. Syst. Evol. Microbiol.">
        <title>The Global Catalogue of Microorganisms (GCM) 10K type strain sequencing project: providing services to taxonomists for standard genome sequencing and annotation.</title>
        <authorList>
            <consortium name="The Broad Institute Genomics Platform"/>
            <consortium name="The Broad Institute Genome Sequencing Center for Infectious Disease"/>
            <person name="Wu L."/>
            <person name="Ma J."/>
        </authorList>
    </citation>
    <scope>NUCLEOTIDE SEQUENCE [LARGE SCALE GENOMIC DNA]</scope>
    <source>
        <strain evidence="3">KCTC 52490</strain>
    </source>
</reference>
<feature type="compositionally biased region" description="Polar residues" evidence="1">
    <location>
        <begin position="100"/>
        <end position="109"/>
    </location>
</feature>
<evidence type="ECO:0000256" key="1">
    <source>
        <dbReference type="SAM" id="MobiDB-lite"/>
    </source>
</evidence>
<dbReference type="RefSeq" id="WP_381500076.1">
    <property type="nucleotide sequence ID" value="NZ_JBHUOM010000002.1"/>
</dbReference>
<gene>
    <name evidence="2" type="ORF">ACFS25_11260</name>
</gene>
<dbReference type="EMBL" id="JBHUOM010000002">
    <property type="protein sequence ID" value="MFD2934362.1"/>
    <property type="molecule type" value="Genomic_DNA"/>
</dbReference>
<dbReference type="Proteomes" id="UP001597512">
    <property type="component" value="Unassembled WGS sequence"/>
</dbReference>
<accession>A0ABW6AIM2</accession>
<evidence type="ECO:0000313" key="3">
    <source>
        <dbReference type="Proteomes" id="UP001597512"/>
    </source>
</evidence>
<comment type="caution">
    <text evidence="2">The sequence shown here is derived from an EMBL/GenBank/DDBJ whole genome shotgun (WGS) entry which is preliminary data.</text>
</comment>
<name>A0ABW6AIM2_9BACT</name>
<keyword evidence="3" id="KW-1185">Reference proteome</keyword>
<proteinExistence type="predicted"/>
<organism evidence="2 3">
    <name type="scientific">Spirosoma flavum</name>
    <dbReference type="NCBI Taxonomy" id="2048557"/>
    <lineage>
        <taxon>Bacteria</taxon>
        <taxon>Pseudomonadati</taxon>
        <taxon>Bacteroidota</taxon>
        <taxon>Cytophagia</taxon>
        <taxon>Cytophagales</taxon>
        <taxon>Cytophagaceae</taxon>
        <taxon>Spirosoma</taxon>
    </lineage>
</organism>
<feature type="region of interest" description="Disordered" evidence="1">
    <location>
        <begin position="55"/>
        <end position="109"/>
    </location>
</feature>
<feature type="region of interest" description="Disordered" evidence="1">
    <location>
        <begin position="1"/>
        <end position="21"/>
    </location>
</feature>
<protein>
    <submittedName>
        <fullName evidence="2">Uncharacterized protein</fullName>
    </submittedName>
</protein>
<evidence type="ECO:0000313" key="2">
    <source>
        <dbReference type="EMBL" id="MFD2934362.1"/>
    </source>
</evidence>
<sequence>MLVIFDHPTKEPGGRSHWSRQCSAQRPSAWRRAQNHALIQDGMLSQSRYSTGLIQPRKHHCSRTADAAWSPKTFSSRSPTRHKMPTTNGTARVPSARLAASTSATHNRPCVSTTKVRLRPHGRPRIDEFVSIVAPKLADHRS</sequence>